<organism evidence="4 5">
    <name type="scientific">Chloroflexus aurantiacus (strain ATCC 29366 / DSM 635 / J-10-fl)</name>
    <dbReference type="NCBI Taxonomy" id="324602"/>
    <lineage>
        <taxon>Bacteria</taxon>
        <taxon>Bacillati</taxon>
        <taxon>Chloroflexota</taxon>
        <taxon>Chloroflexia</taxon>
        <taxon>Chloroflexales</taxon>
        <taxon>Chloroflexineae</taxon>
        <taxon>Chloroflexaceae</taxon>
        <taxon>Chloroflexus</taxon>
    </lineage>
</organism>
<gene>
    <name evidence="4" type="ordered locus">Caur_2006</name>
</gene>
<dbReference type="InterPro" id="IPR007457">
    <property type="entry name" value="Fe_traffick_prot_YggX"/>
</dbReference>
<evidence type="ECO:0000313" key="4">
    <source>
        <dbReference type="EMBL" id="ABY35221.1"/>
    </source>
</evidence>
<dbReference type="EMBL" id="CP000909">
    <property type="protein sequence ID" value="ABY35221.1"/>
    <property type="molecule type" value="Genomic_DNA"/>
</dbReference>
<dbReference type="HOGENOM" id="CLU_170994_0_0_0"/>
<proteinExistence type="inferred from homology"/>
<feature type="region of interest" description="Disordered" evidence="3">
    <location>
        <begin position="91"/>
        <end position="112"/>
    </location>
</feature>
<dbReference type="PANTHER" id="PTHR36965">
    <property type="entry name" value="FE(2+)-TRAFFICKING PROTEIN-RELATED"/>
    <property type="match status" value="1"/>
</dbReference>
<dbReference type="PANTHER" id="PTHR36965:SF1">
    <property type="entry name" value="FE(2+)-TRAFFICKING PROTEIN-RELATED"/>
    <property type="match status" value="1"/>
</dbReference>
<dbReference type="STRING" id="324602.Caur_2006"/>
<dbReference type="Proteomes" id="UP000002008">
    <property type="component" value="Chromosome"/>
</dbReference>
<reference evidence="5" key="1">
    <citation type="journal article" date="2011" name="BMC Genomics">
        <title>Complete genome sequence of the filamentous anoxygenic phototrophic bacterium Chloroflexus aurantiacus.</title>
        <authorList>
            <person name="Tang K.H."/>
            <person name="Barry K."/>
            <person name="Chertkov O."/>
            <person name="Dalin E."/>
            <person name="Han C.S."/>
            <person name="Hauser L.J."/>
            <person name="Honchak B.M."/>
            <person name="Karbach L.E."/>
            <person name="Land M.L."/>
            <person name="Lapidus A."/>
            <person name="Larimer F.W."/>
            <person name="Mikhailova N."/>
            <person name="Pitluck S."/>
            <person name="Pierson B.K."/>
            <person name="Blankenship R.E."/>
        </authorList>
    </citation>
    <scope>NUCLEOTIDE SEQUENCE [LARGE SCALE GENOMIC DNA]</scope>
    <source>
        <strain evidence="5">ATCC 29366 / DSM 635 / J-10-fl</strain>
    </source>
</reference>
<dbReference type="InterPro" id="IPR036766">
    <property type="entry name" value="Fe_traffick_prot_YggX_sf"/>
</dbReference>
<dbReference type="PATRIC" id="fig|324602.8.peg.2278"/>
<dbReference type="Pfam" id="PF04362">
    <property type="entry name" value="Iron_traffic"/>
    <property type="match status" value="1"/>
</dbReference>
<dbReference type="GO" id="GO:0005829">
    <property type="term" value="C:cytosol"/>
    <property type="evidence" value="ECO:0000318"/>
    <property type="project" value="GO_Central"/>
</dbReference>
<dbReference type="NCBIfam" id="NF003817">
    <property type="entry name" value="PRK05408.1"/>
    <property type="match status" value="1"/>
</dbReference>
<protein>
    <recommendedName>
        <fullName evidence="2">Probable Fe(2+)-trafficking protein</fullName>
    </recommendedName>
</protein>
<evidence type="ECO:0000256" key="2">
    <source>
        <dbReference type="HAMAP-Rule" id="MF_00686"/>
    </source>
</evidence>
<dbReference type="EnsemblBacteria" id="ABY35221">
    <property type="protein sequence ID" value="ABY35221"/>
    <property type="gene ID" value="Caur_2006"/>
</dbReference>
<keyword evidence="5" id="KW-1185">Reference proteome</keyword>
<sequence length="112" mass="12609">MVLPFVHTKERAMARMVHCVKFGRELPGLDRPPFPGPLGQRIYEQVSAQAWRLWPQQATLIINHYGLSLGDPNAQQILMKAMEEFFFGENAPMPEGWTPPTAAPAKGGPRRK</sequence>
<dbReference type="KEGG" id="cau:Caur_2006"/>
<dbReference type="GO" id="GO:0034599">
    <property type="term" value="P:cellular response to oxidative stress"/>
    <property type="evidence" value="ECO:0000318"/>
    <property type="project" value="GO_Central"/>
</dbReference>
<evidence type="ECO:0000313" key="5">
    <source>
        <dbReference type="Proteomes" id="UP000002008"/>
    </source>
</evidence>
<dbReference type="Gene3D" id="1.10.3880.10">
    <property type="entry name" value="Fe(II) trafficking protein YggX"/>
    <property type="match status" value="1"/>
</dbReference>
<comment type="similarity">
    <text evidence="2">Belongs to the Fe(2+)-trafficking protein family.</text>
</comment>
<evidence type="ECO:0000256" key="1">
    <source>
        <dbReference type="ARBA" id="ARBA00023004"/>
    </source>
</evidence>
<evidence type="ECO:0000256" key="3">
    <source>
        <dbReference type="SAM" id="MobiDB-lite"/>
    </source>
</evidence>
<dbReference type="eggNOG" id="COG2924">
    <property type="taxonomic scope" value="Bacteria"/>
</dbReference>
<dbReference type="AlphaFoldDB" id="A9WEF9"/>
<name>A9WEF9_CHLAA</name>
<comment type="function">
    <text evidence="2">Could be a mediator in iron transactions between iron acquisition and iron-requiring processes, such as synthesis and/or repair of Fe-S clusters in biosynthetic enzymes.</text>
</comment>
<dbReference type="GO" id="GO:0005506">
    <property type="term" value="F:iron ion binding"/>
    <property type="evidence" value="ECO:0007669"/>
    <property type="project" value="UniProtKB-UniRule"/>
</dbReference>
<dbReference type="HAMAP" id="MF_00686">
    <property type="entry name" value="Fe_traffic_YggX"/>
    <property type="match status" value="1"/>
</dbReference>
<dbReference type="SUPFAM" id="SSF111148">
    <property type="entry name" value="YggX-like"/>
    <property type="match status" value="1"/>
</dbReference>
<dbReference type="InParanoid" id="A9WEF9"/>
<keyword evidence="1 2" id="KW-0408">Iron</keyword>
<accession>A9WEF9</accession>